<dbReference type="AlphaFoldDB" id="A0A0C1YPN4"/>
<dbReference type="NCBIfam" id="TIGR03349">
    <property type="entry name" value="IV_VI_DotU"/>
    <property type="match status" value="1"/>
</dbReference>
<keyword evidence="4" id="KW-1185">Reference proteome</keyword>
<dbReference type="STRING" id="709839.TSA66_19680"/>
<dbReference type="EMBL" id="JWJG01000028">
    <property type="protein sequence ID" value="KIF82532.1"/>
    <property type="molecule type" value="Genomic_DNA"/>
</dbReference>
<keyword evidence="1" id="KW-0472">Membrane</keyword>
<dbReference type="PANTHER" id="PTHR38033">
    <property type="entry name" value="MEMBRANE PROTEIN-RELATED"/>
    <property type="match status" value="1"/>
</dbReference>
<comment type="caution">
    <text evidence="3">The sequence shown here is derived from an EMBL/GenBank/DDBJ whole genome shotgun (WGS) entry which is preliminary data.</text>
</comment>
<dbReference type="RefSeq" id="WP_040041206.1">
    <property type="nucleotide sequence ID" value="NZ_JWJG01000028.1"/>
</dbReference>
<dbReference type="Gene3D" id="1.25.40.590">
    <property type="entry name" value="Type IV / VI secretion system, DotU"/>
    <property type="match status" value="1"/>
</dbReference>
<evidence type="ECO:0000313" key="3">
    <source>
        <dbReference type="EMBL" id="KIF82532.1"/>
    </source>
</evidence>
<feature type="domain" description="Type IV / VI secretion system DotU" evidence="2">
    <location>
        <begin position="25"/>
        <end position="223"/>
    </location>
</feature>
<dbReference type="PANTHER" id="PTHR38033:SF1">
    <property type="entry name" value="DOTU FAMILY TYPE IV_VI SECRETION SYSTEM PROTEIN"/>
    <property type="match status" value="1"/>
</dbReference>
<keyword evidence="1" id="KW-0812">Transmembrane</keyword>
<feature type="transmembrane region" description="Helical" evidence="1">
    <location>
        <begin position="203"/>
        <end position="225"/>
    </location>
</feature>
<evidence type="ECO:0000256" key="1">
    <source>
        <dbReference type="SAM" id="Phobius"/>
    </source>
</evidence>
<gene>
    <name evidence="3" type="ORF">TSA66_19680</name>
</gene>
<organism evidence="3 4">
    <name type="scientific">Noviherbaspirillum autotrophicum</name>
    <dbReference type="NCBI Taxonomy" id="709839"/>
    <lineage>
        <taxon>Bacteria</taxon>
        <taxon>Pseudomonadati</taxon>
        <taxon>Pseudomonadota</taxon>
        <taxon>Betaproteobacteria</taxon>
        <taxon>Burkholderiales</taxon>
        <taxon>Oxalobacteraceae</taxon>
        <taxon>Noviherbaspirillum</taxon>
    </lineage>
</organism>
<protein>
    <submittedName>
        <fullName evidence="3">Type VI secretion system protein ImpK</fullName>
    </submittedName>
</protein>
<accession>A0A0C1YPN4</accession>
<keyword evidence="1" id="KW-1133">Transmembrane helix</keyword>
<sequence>MNRAPSLYTEDTMLRQDPLVGSRTLLDLMHDGFYLLLLLKNRHMPVDAERFTAQVCRFLDNFERNAHALDVSVDDVYASKYAFCAALDETILSSDIAIRDVWERAPLQLTLFGDQLAGENFYVKLEEIRHRGQASIQTLEVFYMCLLTGFQGKYMLESKEKLNYLIATLDKEIAHLKGKRAQFAPHWKSSDNIAHLMRAEIPMWVIVSALALLGAMVYAGLNWLLSAHTNTVLAPYFDIIKLAPKVANITISLP</sequence>
<name>A0A0C1YPN4_9BURK</name>
<dbReference type="Proteomes" id="UP000031572">
    <property type="component" value="Unassembled WGS sequence"/>
</dbReference>
<evidence type="ECO:0000259" key="2">
    <source>
        <dbReference type="Pfam" id="PF09850"/>
    </source>
</evidence>
<proteinExistence type="predicted"/>
<dbReference type="InterPro" id="IPR038522">
    <property type="entry name" value="T4/T6SS_DotU_sf"/>
</dbReference>
<dbReference type="InterPro" id="IPR017732">
    <property type="entry name" value="T4/T6SS_DotU"/>
</dbReference>
<dbReference type="NCBIfam" id="NF038228">
    <property type="entry name" value="IcmH_DotU_IVB"/>
    <property type="match status" value="1"/>
</dbReference>
<evidence type="ECO:0000313" key="4">
    <source>
        <dbReference type="Proteomes" id="UP000031572"/>
    </source>
</evidence>
<dbReference type="Pfam" id="PF09850">
    <property type="entry name" value="DotU"/>
    <property type="match status" value="1"/>
</dbReference>
<reference evidence="3 4" key="1">
    <citation type="submission" date="2014-12" db="EMBL/GenBank/DDBJ databases">
        <title>Denitrispirillum autotrophicum gen. nov., sp. nov., Denitrifying, Facultatively Autotrophic Bacteria Isolated from Rice Paddy Soil.</title>
        <authorList>
            <person name="Ishii S."/>
            <person name="Ashida N."/>
            <person name="Ohno H."/>
            <person name="Otsuka S."/>
            <person name="Yokota A."/>
            <person name="Senoo K."/>
        </authorList>
    </citation>
    <scope>NUCLEOTIDE SEQUENCE [LARGE SCALE GENOMIC DNA]</scope>
    <source>
        <strain evidence="3 4">TSA66</strain>
    </source>
</reference>